<organism evidence="6 7">
    <name type="scientific">Polyplax serrata</name>
    <name type="common">Common mouse louse</name>
    <dbReference type="NCBI Taxonomy" id="468196"/>
    <lineage>
        <taxon>Eukaryota</taxon>
        <taxon>Metazoa</taxon>
        <taxon>Ecdysozoa</taxon>
        <taxon>Arthropoda</taxon>
        <taxon>Hexapoda</taxon>
        <taxon>Insecta</taxon>
        <taxon>Pterygota</taxon>
        <taxon>Neoptera</taxon>
        <taxon>Paraneoptera</taxon>
        <taxon>Psocodea</taxon>
        <taxon>Troctomorpha</taxon>
        <taxon>Phthiraptera</taxon>
        <taxon>Anoplura</taxon>
        <taxon>Polyplacidae</taxon>
        <taxon>Polyplax</taxon>
    </lineage>
</organism>
<proteinExistence type="inferred from homology"/>
<dbReference type="PANTHER" id="PTHR21231:SF3">
    <property type="entry name" value="GPN-LOOP GTPASE 2"/>
    <property type="match status" value="1"/>
</dbReference>
<dbReference type="Gene3D" id="3.30.230.90">
    <property type="match status" value="1"/>
</dbReference>
<keyword evidence="4 5" id="KW-0342">GTP-binding</keyword>
<dbReference type="Gene3D" id="3.40.50.300">
    <property type="entry name" value="P-loop containing nucleotide triphosphate hydrolases"/>
    <property type="match status" value="1"/>
</dbReference>
<evidence type="ECO:0000256" key="2">
    <source>
        <dbReference type="ARBA" id="ARBA00022741"/>
    </source>
</evidence>
<evidence type="ECO:0000313" key="6">
    <source>
        <dbReference type="EMBL" id="KAK6617162.1"/>
    </source>
</evidence>
<comment type="function">
    <text evidence="5">Small GTPase required for proper localization of RNA polymerase II and III (RNAPII and RNAPIII). May act at an RNAP assembly step prior to nuclear import.</text>
</comment>
<dbReference type="SUPFAM" id="SSF52540">
    <property type="entry name" value="P-loop containing nucleoside triphosphate hydrolases"/>
    <property type="match status" value="1"/>
</dbReference>
<dbReference type="EMBL" id="JAWJWF010000052">
    <property type="protein sequence ID" value="KAK6617162.1"/>
    <property type="molecule type" value="Genomic_DNA"/>
</dbReference>
<comment type="subunit">
    <text evidence="5">Binds to RNA polymerase II (RNAPII).</text>
</comment>
<dbReference type="InterPro" id="IPR053720">
    <property type="entry name" value="Psm_Assembly_Chaperone"/>
</dbReference>
<comment type="similarity">
    <text evidence="1 5">Belongs to the GPN-loop GTPase family.</text>
</comment>
<evidence type="ECO:0000256" key="3">
    <source>
        <dbReference type="ARBA" id="ARBA00022801"/>
    </source>
</evidence>
<dbReference type="PANTHER" id="PTHR21231">
    <property type="entry name" value="XPA-BINDING PROTEIN 1-RELATED"/>
    <property type="match status" value="1"/>
</dbReference>
<dbReference type="Proteomes" id="UP001359485">
    <property type="component" value="Unassembled WGS sequence"/>
</dbReference>
<dbReference type="Pfam" id="PF10178">
    <property type="entry name" value="PAC3"/>
    <property type="match status" value="1"/>
</dbReference>
<dbReference type="InterPro" id="IPR018788">
    <property type="entry name" value="Proteasome_assmbl_chp_3"/>
</dbReference>
<dbReference type="InterPro" id="IPR004130">
    <property type="entry name" value="Gpn"/>
</dbReference>
<gene>
    <name evidence="6" type="ORF">RUM44_005493</name>
</gene>
<evidence type="ECO:0000256" key="4">
    <source>
        <dbReference type="ARBA" id="ARBA00023134"/>
    </source>
</evidence>
<keyword evidence="3 5" id="KW-0378">Hydrolase</keyword>
<evidence type="ECO:0000313" key="7">
    <source>
        <dbReference type="Proteomes" id="UP001359485"/>
    </source>
</evidence>
<name>A0ABR1ADJ2_POLSC</name>
<dbReference type="InterPro" id="IPR027417">
    <property type="entry name" value="P-loop_NTPase"/>
</dbReference>
<keyword evidence="2 5" id="KW-0547">Nucleotide-binding</keyword>
<reference evidence="6 7" key="1">
    <citation type="submission" date="2023-09" db="EMBL/GenBank/DDBJ databases">
        <title>Genomes of two closely related lineages of the louse Polyplax serrata with different host specificities.</title>
        <authorList>
            <person name="Martinu J."/>
            <person name="Tarabai H."/>
            <person name="Stefka J."/>
            <person name="Hypsa V."/>
        </authorList>
    </citation>
    <scope>NUCLEOTIDE SEQUENCE [LARGE SCALE GENOMIC DNA]</scope>
    <source>
        <strain evidence="6">98ZLc_SE</strain>
    </source>
</reference>
<protein>
    <recommendedName>
        <fullName evidence="5">GPN-loop GTPase 2</fullName>
    </recommendedName>
</protein>
<comment type="caution">
    <text evidence="6">The sequence shown here is derived from an EMBL/GenBank/DDBJ whole genome shotgun (WGS) entry which is preliminary data.</text>
</comment>
<dbReference type="Pfam" id="PF03029">
    <property type="entry name" value="ATP_bind_1"/>
    <property type="match status" value="1"/>
</dbReference>
<evidence type="ECO:0000256" key="1">
    <source>
        <dbReference type="ARBA" id="ARBA00005290"/>
    </source>
</evidence>
<evidence type="ECO:0000256" key="5">
    <source>
        <dbReference type="RuleBase" id="RU365059"/>
    </source>
</evidence>
<sequence>MADILGDTSSIWVELDANGRVGFKTKTLSVTLDGIATDIIFSDYRDKQLLVITQFQKIGTLLLVTRNSGENLTGTNEVYDVKTISGLDSENYQLVARYLTEQLDLCKPVLFSICLKDHSLKTLKAIYGTIDLNPFLDPANESKTIKADIDISELITLEDVMKNMNLGPNGALMYCMEFLEKNLFWLDKKLIDVQDHYFLFDCPGQVELYTHHSAMKNIIHHLMRDLNLNLCIVQLIDSHYCSSAGKFIATVLMTLSTMFQLEMPQINVLSKIDIAEKYREKLDFDIDFYTDVLNMNYFLDELDDDTISNKYNKLNKAIISLVEDYNLVSFLPLNVKNRRNLLRIQREADKANGYVFGVGEERNVQALLSSAAGVEYDDETFRLFGDRNDKLEKETNLSEHLLWI</sequence>
<accession>A0ABR1ADJ2</accession>
<keyword evidence="7" id="KW-1185">Reference proteome</keyword>